<gene>
    <name evidence="1" type="ORF">IE53DRAFT_365225</name>
</gene>
<evidence type="ECO:0000313" key="1">
    <source>
        <dbReference type="EMBL" id="PWN46700.1"/>
    </source>
</evidence>
<dbReference type="EMBL" id="KZ820766">
    <property type="protein sequence ID" value="PWN46700.1"/>
    <property type="molecule type" value="Genomic_DNA"/>
</dbReference>
<evidence type="ECO:0000313" key="2">
    <source>
        <dbReference type="Proteomes" id="UP000245626"/>
    </source>
</evidence>
<dbReference type="Proteomes" id="UP000245626">
    <property type="component" value="Unassembled WGS sequence"/>
</dbReference>
<accession>A0ACD0NLP6</accession>
<keyword evidence="2" id="KW-1185">Reference proteome</keyword>
<organism evidence="1 2">
    <name type="scientific">Violaceomyces palustris</name>
    <dbReference type="NCBI Taxonomy" id="1673888"/>
    <lineage>
        <taxon>Eukaryota</taxon>
        <taxon>Fungi</taxon>
        <taxon>Dikarya</taxon>
        <taxon>Basidiomycota</taxon>
        <taxon>Ustilaginomycotina</taxon>
        <taxon>Ustilaginomycetes</taxon>
        <taxon>Violaceomycetales</taxon>
        <taxon>Violaceomycetaceae</taxon>
        <taxon>Violaceomyces</taxon>
    </lineage>
</organism>
<reference evidence="1 2" key="1">
    <citation type="journal article" date="2018" name="Mol. Biol. Evol.">
        <title>Broad Genomic Sampling Reveals a Smut Pathogenic Ancestry of the Fungal Clade Ustilaginomycotina.</title>
        <authorList>
            <person name="Kijpornyongpan T."/>
            <person name="Mondo S.J."/>
            <person name="Barry K."/>
            <person name="Sandor L."/>
            <person name="Lee J."/>
            <person name="Lipzen A."/>
            <person name="Pangilinan J."/>
            <person name="LaButti K."/>
            <person name="Hainaut M."/>
            <person name="Henrissat B."/>
            <person name="Grigoriev I.V."/>
            <person name="Spatafora J.W."/>
            <person name="Aime M.C."/>
        </authorList>
    </citation>
    <scope>NUCLEOTIDE SEQUENCE [LARGE SCALE GENOMIC DNA]</scope>
    <source>
        <strain evidence="1 2">SA 807</strain>
    </source>
</reference>
<feature type="non-terminal residue" evidence="1">
    <location>
        <position position="1"/>
    </location>
</feature>
<sequence>QNLIELLSRLPDFLVQGLDAQRRKRSGESRISSSDRATGQGGKIPTYAIVLKLYLFISVHHKILVLNRAFLARGGTKSEREKAHQKSIDTARALLVELEKGFRDSYSGGHISAHGGALWTIPYHAVAAATVLALDMFRPSTMGLHSLNATSPDQGGSSSAASPSHQSQDVRGDEQARASRARVRQEEVRSAMVSLGRFTKKSAIARRGVRLLGDLLEEGLKWDRRTGRREGEGMLEGEERRGSDPSSRSSSTGKRRAEDQNGVGRVMKRIRLPESDAGEDVVEEGLSNSARFASTYGQQGKGGDKTWSNASKSTGSGSTKARGDGGGGTVRIQNQIKGRIDSSDLEDRSRYNYVHGGGGNSLRAPLQPSFSPFNADQLDPLNQSTSAFPGTRSMAEEVLSHLQGSYLGEASSSSSSSSSALTVESQHHEEESLNELFSTHHHPVPHYSSIHQTIATIQGLEQATFPTSSTDVDGLLLPVDASTRSQVDRSKRNDDARADGTDPQHLGHPRPQRQTQTAYHHPSSTTPNETNPKASESLVIRTEPPFDSSPDVGRGGLVSQNERREEPSTQSSNSEAFAGPLSGLPFHSLQQILPTLESMPDVWRLFDGSLGQSFEADQGPGFDMGL</sequence>
<proteinExistence type="predicted"/>
<name>A0ACD0NLP6_9BASI</name>
<protein>
    <submittedName>
        <fullName evidence="1">Uncharacterized protein</fullName>
    </submittedName>
</protein>